<evidence type="ECO:0000256" key="1">
    <source>
        <dbReference type="ARBA" id="ARBA00005755"/>
    </source>
</evidence>
<evidence type="ECO:0000256" key="2">
    <source>
        <dbReference type="ARBA" id="ARBA00012417"/>
    </source>
</evidence>
<evidence type="ECO:0000256" key="9">
    <source>
        <dbReference type="SAM" id="MobiDB-lite"/>
    </source>
</evidence>
<dbReference type="AlphaFoldDB" id="A0A9Q0YN33"/>
<feature type="domain" description="DNA-directed DNA polymerase family B mitochondria/virus" evidence="10">
    <location>
        <begin position="635"/>
        <end position="895"/>
    </location>
</feature>
<dbReference type="Proteomes" id="UP001152320">
    <property type="component" value="Chromosome 19"/>
</dbReference>
<dbReference type="InterPro" id="IPR036397">
    <property type="entry name" value="RNaseH_sf"/>
</dbReference>
<dbReference type="GO" id="GO:0000166">
    <property type="term" value="F:nucleotide binding"/>
    <property type="evidence" value="ECO:0007669"/>
    <property type="project" value="InterPro"/>
</dbReference>
<evidence type="ECO:0000259" key="10">
    <source>
        <dbReference type="Pfam" id="PF03175"/>
    </source>
</evidence>
<evidence type="ECO:0000256" key="8">
    <source>
        <dbReference type="ARBA" id="ARBA00049244"/>
    </source>
</evidence>
<organism evidence="11 12">
    <name type="scientific">Holothuria leucospilota</name>
    <name type="common">Black long sea cucumber</name>
    <name type="synonym">Mertensiothuria leucospilota</name>
    <dbReference type="NCBI Taxonomy" id="206669"/>
    <lineage>
        <taxon>Eukaryota</taxon>
        <taxon>Metazoa</taxon>
        <taxon>Echinodermata</taxon>
        <taxon>Eleutherozoa</taxon>
        <taxon>Echinozoa</taxon>
        <taxon>Holothuroidea</taxon>
        <taxon>Aspidochirotacea</taxon>
        <taxon>Aspidochirotida</taxon>
        <taxon>Holothuriidae</taxon>
        <taxon>Holothuria</taxon>
    </lineage>
</organism>
<sequence length="1045" mass="119760">MDMGEDWIEQQFRDSELPELEENDALLLEWLVTGGENEGLTDDEMLSVIPTLSSPPPTPPAQEEEEEEETVTLANGKSSSSRITGKINEGASTSGLSRAQLGGGESTNRKRTLDDDDEENEEKDGEDAAEEVQSAKSDNDTEDVSRFYKIVKVTEKYVKKYKATSSDYSIQFNLSGNEVNVDNFTQILGEIFEHLLETLGNGFSAHDMVRIVLSSDQLENPISLPFLRRRDMTVERIMAKIQSVLQSFKDLYLDGALQLHLIHLKMPSGGGGTRYSFTGKEKFEKFIKNKRSLIRIPKDSNNLCCARALVTAIAIDENKDPKLDQIKQGRKPQLILAKQLHTDAGVPEGACSIPEIQKFQTFLCQRYQIIVLSSFTSPIVIFRGPDLIKGRQIYLHLHEDHFNLLLKPAAFYGYARYCHFHNHLYNDKFSHSCENTCGVCYNGNCKLVAGEEWIPCDRCNRQFKNQQCFQNHRQISGKDTMTVCQRFFTCKHCDKFVRVRKNKDGSIRQHVCTEYYCKICRKTVKLGHKCTVQVHKDKKGDHWEAGGEDEELNETSGPELPKSRKKKSPPHKYIFYDFETISESGTHIPNLCVAQMVCEGCISKPFESRCLYCGDMKQVVFSGPNTQSDFGEWCLKSEHATFIAHNFKGFDGYFIIDYLYSLQLTPNIITTGGKILQIELPKNHIRFIDSLNFMPMPLAALPKTFGVHELKKGYFPHLFNKSENQQYVGPLPDVSFYSPNSMSSKKRSEFLSWYEKEVETNVLFDFQKELLAYCVSDVDILRQCCLLFRGFFMEITKIPISKLESLETEDEVGEVDSDCNGKGVDPFKHCMTIASACNLVFRRNFMRPDSIAVFNDQTEKKHSYAALQWLHYESLQRNVYIKHAQNGGEEKIGPYWVDGFAKEGNIIFSFLGCFWHGCPKCFNEDTVHPYYNISMGEVFKRTEKQRDFFQNVCTEYNYVDIWEHEWKLLKKSFAFEMVAQIAKVPKDLEPLNPREAFFGGRTNGVKLYYKVQGDEKNTLRRFLFLIPVYQQILFIPSGSPTGSYQ</sequence>
<dbReference type="InterPro" id="IPR012337">
    <property type="entry name" value="RNaseH-like_sf"/>
</dbReference>
<accession>A0A9Q0YN33</accession>
<evidence type="ECO:0000256" key="5">
    <source>
        <dbReference type="ARBA" id="ARBA00022705"/>
    </source>
</evidence>
<dbReference type="InterPro" id="IPR004868">
    <property type="entry name" value="DNA-dir_DNA_pol_B_mt/vir"/>
</dbReference>
<dbReference type="PANTHER" id="PTHR33568:SF3">
    <property type="entry name" value="DNA-DIRECTED DNA POLYMERASE"/>
    <property type="match status" value="1"/>
</dbReference>
<dbReference type="GO" id="GO:0003677">
    <property type="term" value="F:DNA binding"/>
    <property type="evidence" value="ECO:0007669"/>
    <property type="project" value="UniProtKB-KW"/>
</dbReference>
<keyword evidence="4" id="KW-0548">Nucleotidyltransferase</keyword>
<feature type="region of interest" description="Disordered" evidence="9">
    <location>
        <begin position="540"/>
        <end position="568"/>
    </location>
</feature>
<keyword evidence="7" id="KW-0238">DNA-binding</keyword>
<dbReference type="PANTHER" id="PTHR33568">
    <property type="entry name" value="DNA POLYMERASE"/>
    <property type="match status" value="1"/>
</dbReference>
<dbReference type="Pfam" id="PF03175">
    <property type="entry name" value="DNA_pol_B_2"/>
    <property type="match status" value="1"/>
</dbReference>
<feature type="compositionally biased region" description="Acidic residues" evidence="9">
    <location>
        <begin position="114"/>
        <end position="130"/>
    </location>
</feature>
<comment type="caution">
    <text evidence="11">The sequence shown here is derived from an EMBL/GenBank/DDBJ whole genome shotgun (WGS) entry which is preliminary data.</text>
</comment>
<protein>
    <recommendedName>
        <fullName evidence="2">DNA-directed DNA polymerase</fullName>
        <ecNumber evidence="2">2.7.7.7</ecNumber>
    </recommendedName>
</protein>
<name>A0A9Q0YN33_HOLLE</name>
<keyword evidence="6" id="KW-0239">DNA-directed DNA polymerase</keyword>
<evidence type="ECO:0000256" key="4">
    <source>
        <dbReference type="ARBA" id="ARBA00022695"/>
    </source>
</evidence>
<feature type="region of interest" description="Disordered" evidence="9">
    <location>
        <begin position="37"/>
        <end position="140"/>
    </location>
</feature>
<comment type="similarity">
    <text evidence="1">Belongs to the DNA polymerase type-B family.</text>
</comment>
<keyword evidence="3" id="KW-0808">Transferase</keyword>
<reference evidence="11" key="1">
    <citation type="submission" date="2021-10" db="EMBL/GenBank/DDBJ databases">
        <title>Tropical sea cucumber genome reveals ecological adaptation and Cuvierian tubules defense mechanism.</title>
        <authorList>
            <person name="Chen T."/>
        </authorList>
    </citation>
    <scope>NUCLEOTIDE SEQUENCE</scope>
    <source>
        <strain evidence="11">Nanhai2018</strain>
        <tissue evidence="11">Muscle</tissue>
    </source>
</reference>
<dbReference type="Gene3D" id="3.40.960.10">
    <property type="entry name" value="VSR Endonuclease"/>
    <property type="match status" value="1"/>
</dbReference>
<gene>
    <name evidence="11" type="ORF">HOLleu_35551</name>
</gene>
<proteinExistence type="inferred from homology"/>
<evidence type="ECO:0000313" key="11">
    <source>
        <dbReference type="EMBL" id="KAJ8023217.1"/>
    </source>
</evidence>
<keyword evidence="12" id="KW-1185">Reference proteome</keyword>
<evidence type="ECO:0000256" key="6">
    <source>
        <dbReference type="ARBA" id="ARBA00022932"/>
    </source>
</evidence>
<dbReference type="OrthoDB" id="5871067at2759"/>
<keyword evidence="5" id="KW-0235">DNA replication</keyword>
<dbReference type="EC" id="2.7.7.7" evidence="2"/>
<dbReference type="EMBL" id="JAIZAY010000019">
    <property type="protein sequence ID" value="KAJ8023217.1"/>
    <property type="molecule type" value="Genomic_DNA"/>
</dbReference>
<dbReference type="GO" id="GO:0006260">
    <property type="term" value="P:DNA replication"/>
    <property type="evidence" value="ECO:0007669"/>
    <property type="project" value="UniProtKB-KW"/>
</dbReference>
<feature type="compositionally biased region" description="Polar residues" evidence="9">
    <location>
        <begin position="72"/>
        <end position="83"/>
    </location>
</feature>
<evidence type="ECO:0000256" key="7">
    <source>
        <dbReference type="ARBA" id="ARBA00023125"/>
    </source>
</evidence>
<dbReference type="Gene3D" id="3.30.420.10">
    <property type="entry name" value="Ribonuclease H-like superfamily/Ribonuclease H"/>
    <property type="match status" value="1"/>
</dbReference>
<dbReference type="GO" id="GO:0003887">
    <property type="term" value="F:DNA-directed DNA polymerase activity"/>
    <property type="evidence" value="ECO:0007669"/>
    <property type="project" value="UniProtKB-KW"/>
</dbReference>
<dbReference type="SUPFAM" id="SSF53098">
    <property type="entry name" value="Ribonuclease H-like"/>
    <property type="match status" value="1"/>
</dbReference>
<evidence type="ECO:0000256" key="3">
    <source>
        <dbReference type="ARBA" id="ARBA00022679"/>
    </source>
</evidence>
<comment type="catalytic activity">
    <reaction evidence="8">
        <text>DNA(n) + a 2'-deoxyribonucleoside 5'-triphosphate = DNA(n+1) + diphosphate</text>
        <dbReference type="Rhea" id="RHEA:22508"/>
        <dbReference type="Rhea" id="RHEA-COMP:17339"/>
        <dbReference type="Rhea" id="RHEA-COMP:17340"/>
        <dbReference type="ChEBI" id="CHEBI:33019"/>
        <dbReference type="ChEBI" id="CHEBI:61560"/>
        <dbReference type="ChEBI" id="CHEBI:173112"/>
        <dbReference type="EC" id="2.7.7.7"/>
    </reaction>
</comment>
<evidence type="ECO:0000313" key="12">
    <source>
        <dbReference type="Proteomes" id="UP001152320"/>
    </source>
</evidence>